<dbReference type="EMBL" id="JDSQ01000007">
    <property type="protein sequence ID" value="EWS78474.1"/>
    <property type="molecule type" value="Genomic_DNA"/>
</dbReference>
<dbReference type="AlphaFoldDB" id="Z9JJX8"/>
<dbReference type="PATRIC" id="fig|1444770.3.peg.1250"/>
<reference evidence="1 2" key="1">
    <citation type="journal article" date="2014" name="Genome Announc.">
        <title>Draft Genome Sequence of Xylella fastidiosa Pear Leaf Scorch Strain in Taiwan.</title>
        <authorList>
            <person name="Su C.C."/>
            <person name="Deng W.L."/>
            <person name="Jan F.J."/>
            <person name="Chang C.J."/>
            <person name="Huang H."/>
            <person name="Chen J."/>
        </authorList>
    </citation>
    <scope>NUCLEOTIDE SEQUENCE [LARGE SCALE GENOMIC DNA]</scope>
    <source>
        <strain evidence="1 2">PLS229</strain>
    </source>
</reference>
<protein>
    <submittedName>
        <fullName evidence="1">Uncharacterized protein</fullName>
    </submittedName>
</protein>
<proteinExistence type="predicted"/>
<sequence length="35" mass="4239">MGNTIEIHHVLQQPKPRRMLTQSLNDEYRYDVVKQ</sequence>
<evidence type="ECO:0000313" key="1">
    <source>
        <dbReference type="EMBL" id="EWS78474.1"/>
    </source>
</evidence>
<gene>
    <name evidence="1" type="ORF">AF72_05220</name>
</gene>
<organism evidence="1 2">
    <name type="scientific">Xylella taiwanensis</name>
    <dbReference type="NCBI Taxonomy" id="1444770"/>
    <lineage>
        <taxon>Bacteria</taxon>
        <taxon>Pseudomonadati</taxon>
        <taxon>Pseudomonadota</taxon>
        <taxon>Gammaproteobacteria</taxon>
        <taxon>Lysobacterales</taxon>
        <taxon>Lysobacteraceae</taxon>
        <taxon>Xylella</taxon>
    </lineage>
</organism>
<evidence type="ECO:0000313" key="2">
    <source>
        <dbReference type="Proteomes" id="UP000020406"/>
    </source>
</evidence>
<dbReference type="Proteomes" id="UP000020406">
    <property type="component" value="Unassembled WGS sequence"/>
</dbReference>
<accession>Z9JJX8</accession>
<name>Z9JJX8_9GAMM</name>
<comment type="caution">
    <text evidence="1">The sequence shown here is derived from an EMBL/GenBank/DDBJ whole genome shotgun (WGS) entry which is preliminary data.</text>
</comment>